<sequence>MADEGMESSDATSDFDFSKTKFPLHSYEDHAEFFSMVNGQSTRPWASLSDSDFLDYVRRKHRVSSLQELQRRDVSFPNVHLSTCHHQIFFGAVLYLQRIPPYMMSPAFWAWLAAAGDEATYASARGFMRTWCSLVRDEDDFRLAIDGPITNLIPCKAVTPAAALAFASSDTAEEEGKKVTFESFMGFLAQFAQDRVPDSAVAPRYAYGELKQQVELDGFYKRISEFPVGELKLLPDDNDFFPADLSEIVNEVGDGDQDEEDNRHRRGQCNNIPPVRIRTTPTKKEIAGRTSQQRGKEVLLRTEPVNNDCDDEKKRYEEVDDGLYELSVGEAIVFMLVSGAIVLWCWPGAPWPLRWFTLAHLGVVAAAASVSTLIFKPKNWLFGHKKKPTVACLRKGETGTEEKETLLPLLGPSDDCDDDNGDSNTKIIKEKRRLCRMLRDILAALFVLDLMAGGFVIWKWPGASEELKQVTPKPLAVFAGFFLFYMAAPIAGCICNQWASRRGAREVKEETKMREESEGRKAYGGCDVV</sequence>
<dbReference type="RefSeq" id="XP_066663663.1">
    <property type="nucleotide sequence ID" value="XM_066817971.1"/>
</dbReference>
<dbReference type="InterPro" id="IPR046536">
    <property type="entry name" value="DUF6601"/>
</dbReference>
<evidence type="ECO:0000256" key="2">
    <source>
        <dbReference type="SAM" id="Phobius"/>
    </source>
</evidence>
<evidence type="ECO:0000313" key="4">
    <source>
        <dbReference type="Proteomes" id="UP001433268"/>
    </source>
</evidence>
<feature type="transmembrane region" description="Helical" evidence="2">
    <location>
        <begin position="441"/>
        <end position="460"/>
    </location>
</feature>
<feature type="transmembrane region" description="Helical" evidence="2">
    <location>
        <begin position="323"/>
        <end position="349"/>
    </location>
</feature>
<dbReference type="EMBL" id="JAQQWN010000009">
    <property type="protein sequence ID" value="KAK8066910.1"/>
    <property type="molecule type" value="Genomic_DNA"/>
</dbReference>
<comment type="caution">
    <text evidence="3">The sequence shown here is derived from an EMBL/GenBank/DDBJ whole genome shotgun (WGS) entry which is preliminary data.</text>
</comment>
<protein>
    <submittedName>
        <fullName evidence="3">Uncharacterized protein</fullName>
    </submittedName>
</protein>
<dbReference type="Proteomes" id="UP001433268">
    <property type="component" value="Unassembled WGS sequence"/>
</dbReference>
<keyword evidence="2" id="KW-1133">Transmembrane helix</keyword>
<gene>
    <name evidence="3" type="ORF">PG997_013657</name>
</gene>
<evidence type="ECO:0000313" key="3">
    <source>
        <dbReference type="EMBL" id="KAK8066910.1"/>
    </source>
</evidence>
<proteinExistence type="predicted"/>
<dbReference type="GeneID" id="92051031"/>
<keyword evidence="4" id="KW-1185">Reference proteome</keyword>
<feature type="region of interest" description="Disordered" evidence="1">
    <location>
        <begin position="253"/>
        <end position="276"/>
    </location>
</feature>
<evidence type="ECO:0000256" key="1">
    <source>
        <dbReference type="SAM" id="MobiDB-lite"/>
    </source>
</evidence>
<keyword evidence="2" id="KW-0472">Membrane</keyword>
<keyword evidence="2" id="KW-0812">Transmembrane</keyword>
<organism evidence="3 4">
    <name type="scientific">Apiospora hydei</name>
    <dbReference type="NCBI Taxonomy" id="1337664"/>
    <lineage>
        <taxon>Eukaryota</taxon>
        <taxon>Fungi</taxon>
        <taxon>Dikarya</taxon>
        <taxon>Ascomycota</taxon>
        <taxon>Pezizomycotina</taxon>
        <taxon>Sordariomycetes</taxon>
        <taxon>Xylariomycetidae</taxon>
        <taxon>Amphisphaeriales</taxon>
        <taxon>Apiosporaceae</taxon>
        <taxon>Apiospora</taxon>
    </lineage>
</organism>
<feature type="transmembrane region" description="Helical" evidence="2">
    <location>
        <begin position="355"/>
        <end position="375"/>
    </location>
</feature>
<dbReference type="Pfam" id="PF20246">
    <property type="entry name" value="DUF6601"/>
    <property type="match status" value="1"/>
</dbReference>
<accession>A0ABR1V6U4</accession>
<feature type="transmembrane region" description="Helical" evidence="2">
    <location>
        <begin position="475"/>
        <end position="495"/>
    </location>
</feature>
<reference evidence="3 4" key="1">
    <citation type="submission" date="2023-01" db="EMBL/GenBank/DDBJ databases">
        <title>Analysis of 21 Apiospora genomes using comparative genomics revels a genus with tremendous synthesis potential of carbohydrate active enzymes and secondary metabolites.</title>
        <authorList>
            <person name="Sorensen T."/>
        </authorList>
    </citation>
    <scope>NUCLEOTIDE SEQUENCE [LARGE SCALE GENOMIC DNA]</scope>
    <source>
        <strain evidence="3 4">CBS 114990</strain>
    </source>
</reference>
<name>A0ABR1V6U4_9PEZI</name>